<dbReference type="InterPro" id="IPR015212">
    <property type="entry name" value="RGS-like_dom"/>
</dbReference>
<dbReference type="SUPFAM" id="SSF48065">
    <property type="entry name" value="DBL homology domain (DH-domain)"/>
    <property type="match status" value="1"/>
</dbReference>
<evidence type="ECO:0000256" key="9">
    <source>
        <dbReference type="SAM" id="Coils"/>
    </source>
</evidence>
<dbReference type="Pfam" id="PF00621">
    <property type="entry name" value="RhoGEF"/>
    <property type="match status" value="1"/>
</dbReference>
<proteinExistence type="predicted"/>
<dbReference type="Gene3D" id="1.10.167.10">
    <property type="entry name" value="Regulator of G-protein Signalling 4, domain 2"/>
    <property type="match status" value="1"/>
</dbReference>
<keyword evidence="4" id="KW-0963">Cytoplasm</keyword>
<dbReference type="PANTHER" id="PTHR45872">
    <property type="entry name" value="RHO GUANINE NUCLEOTIDE EXCHANGE FACTOR 2, ISOFORM D"/>
    <property type="match status" value="1"/>
</dbReference>
<comment type="subcellular location">
    <subcellularLocation>
        <location evidence="2">Cytoplasm</location>
    </subcellularLocation>
    <subcellularLocation>
        <location evidence="1">Membrane</location>
    </subcellularLocation>
</comment>
<evidence type="ECO:0000256" key="7">
    <source>
        <dbReference type="ARBA" id="ARBA00023054"/>
    </source>
</evidence>
<accession>A0AAN9D4D3</accession>
<evidence type="ECO:0000259" key="11">
    <source>
        <dbReference type="PROSITE" id="PS50003"/>
    </source>
</evidence>
<keyword evidence="3" id="KW-0343">GTPase activation</keyword>
<sequence>MNIIGAEDEDFENDEQPVVDDQCSHFNSIELLKSRPTHLLVFVHHVMLQFDCAPVLCYLHADLFKNFSTKDTKKHFGEFFNTFLEKGAILKVSLPNNLASELDRLRPEICSEDQQRRYVNEVKFTQGLEIHRQLEDFRQKRMMGMTPNEHELSDVESHRPTDRIPMEMKEKAVAESLLEKMVDANPSIVADKDKGNSIFGAVAFYMKHLGVKTRALDNKKTKSGWRPSVPSVLKPWGTSKPTRNPVKLPTFSLKPIKPVVPPHRPSISDGNTTPGRKAGVAGSGSTHGSESSEELTTSISVTPSPDSQSDTGVNNNRSDPKPVSEGGDASPVSIGGGLTICEPLSVIDIPPEDSQESGSLEGGLLTDGPFPGPAFGPFPQQEEMEPRLLELEQDPPNWRELAPSENLKKLSKKEIKRQEVINELFATEHAHVRMLSVLQTVFSRPLEREEIMSVTELATIFPSLDDIIEMHYAFYENLKKLREEDDYIVKIISTPLLNRFSGSEGEWFQKLTARFCSYQSWALELIKSRQKKDPRFNLFILDAESKPQCRRLQLKDIIPIEMQRLTKYPLLLANIAKDTGDNAEKENIIQAAESCRKVLNHVNEEVKLMENLLILKDYQRRLDTSGLKPSNDLYSEYKTIDLTTRMMQYEGSLTWRVTKEKAIDVHCVLLSDLLVLLQKQDDKMVLKCQSKSNIAAQEGKLMLSPIIKLESVFLRDVATDPKALYVIFTWDSGAQIYELVAQTVGERKNWTEAIKNAVEELKKRGAKPLERNGRGGSTPNSAIGPVFNTLNPPLSPTENGGDLLKARSIGQFKDVLTDEKARETDPPLIDYLAANGFDLLTHSHTPPEKSANGALDEVMCLKRLLVGSISLSDDSQTLGENGGTAPESLEADGVQSSVEESSTEGRTEGEEAGADGGNKGEGERGISAPLVLSQERLEEVQRRLQALEEQLKRLQAVEEDHYKLQEALAKYSLQGGHFN</sequence>
<dbReference type="PROSITE" id="PS50003">
    <property type="entry name" value="PH_DOMAIN"/>
    <property type="match status" value="1"/>
</dbReference>
<dbReference type="Gene3D" id="1.20.900.10">
    <property type="entry name" value="Dbl homology (DH) domain"/>
    <property type="match status" value="1"/>
</dbReference>
<evidence type="ECO:0000256" key="6">
    <source>
        <dbReference type="ARBA" id="ARBA00022658"/>
    </source>
</evidence>
<gene>
    <name evidence="13" type="ORF">R3I93_009056</name>
</gene>
<evidence type="ECO:0000256" key="3">
    <source>
        <dbReference type="ARBA" id="ARBA00022468"/>
    </source>
</evidence>
<feature type="compositionally biased region" description="Polar residues" evidence="10">
    <location>
        <begin position="301"/>
        <end position="317"/>
    </location>
</feature>
<name>A0AAN9D4D3_9TELE</name>
<dbReference type="AlphaFoldDB" id="A0AAN9D4D3"/>
<feature type="compositionally biased region" description="Low complexity" evidence="10">
    <location>
        <begin position="283"/>
        <end position="300"/>
    </location>
</feature>
<dbReference type="GO" id="GO:0035556">
    <property type="term" value="P:intracellular signal transduction"/>
    <property type="evidence" value="ECO:0007669"/>
    <property type="project" value="InterPro"/>
</dbReference>
<dbReference type="InterPro" id="IPR044926">
    <property type="entry name" value="RGS_subdomain_2"/>
</dbReference>
<dbReference type="CDD" id="cd00160">
    <property type="entry name" value="RhoGEF"/>
    <property type="match status" value="1"/>
</dbReference>
<evidence type="ECO:0000256" key="1">
    <source>
        <dbReference type="ARBA" id="ARBA00004370"/>
    </source>
</evidence>
<dbReference type="GO" id="GO:0007186">
    <property type="term" value="P:G protein-coupled receptor signaling pathway"/>
    <property type="evidence" value="ECO:0007669"/>
    <property type="project" value="TreeGrafter"/>
</dbReference>
<keyword evidence="8" id="KW-0472">Membrane</keyword>
<dbReference type="PROSITE" id="PS00741">
    <property type="entry name" value="DH_1"/>
    <property type="match status" value="1"/>
</dbReference>
<evidence type="ECO:0000313" key="13">
    <source>
        <dbReference type="EMBL" id="KAK7157743.1"/>
    </source>
</evidence>
<dbReference type="InterPro" id="IPR036305">
    <property type="entry name" value="RGS_sf"/>
</dbReference>
<dbReference type="SMART" id="SM00325">
    <property type="entry name" value="RhoGEF"/>
    <property type="match status" value="1"/>
</dbReference>
<evidence type="ECO:0000256" key="2">
    <source>
        <dbReference type="ARBA" id="ARBA00004496"/>
    </source>
</evidence>
<dbReference type="Pfam" id="PF17838">
    <property type="entry name" value="PH_16"/>
    <property type="match status" value="1"/>
</dbReference>
<evidence type="ECO:0000256" key="4">
    <source>
        <dbReference type="ARBA" id="ARBA00022490"/>
    </source>
</evidence>
<keyword evidence="5" id="KW-0597">Phosphoprotein</keyword>
<feature type="region of interest" description="Disordered" evidence="10">
    <location>
        <begin position="873"/>
        <end position="929"/>
    </location>
</feature>
<dbReference type="GO" id="GO:0001664">
    <property type="term" value="F:G protein-coupled receptor binding"/>
    <property type="evidence" value="ECO:0007669"/>
    <property type="project" value="TreeGrafter"/>
</dbReference>
<dbReference type="GO" id="GO:0016020">
    <property type="term" value="C:membrane"/>
    <property type="evidence" value="ECO:0007669"/>
    <property type="project" value="UniProtKB-SubCell"/>
</dbReference>
<protein>
    <recommendedName>
        <fullName evidence="15">Rho guanine nucleotide exchange factor 1</fullName>
    </recommendedName>
</protein>
<dbReference type="InterPro" id="IPR000219">
    <property type="entry name" value="DH_dom"/>
</dbReference>
<dbReference type="InterPro" id="IPR041020">
    <property type="entry name" value="PH_16"/>
</dbReference>
<feature type="region of interest" description="Disordered" evidence="10">
    <location>
        <begin position="219"/>
        <end position="370"/>
    </location>
</feature>
<dbReference type="InterPro" id="IPR035899">
    <property type="entry name" value="DBL_dom_sf"/>
</dbReference>
<evidence type="ECO:0000256" key="5">
    <source>
        <dbReference type="ARBA" id="ARBA00022553"/>
    </source>
</evidence>
<evidence type="ECO:0000313" key="14">
    <source>
        <dbReference type="Proteomes" id="UP001364617"/>
    </source>
</evidence>
<evidence type="ECO:0000256" key="10">
    <source>
        <dbReference type="SAM" id="MobiDB-lite"/>
    </source>
</evidence>
<evidence type="ECO:0000259" key="12">
    <source>
        <dbReference type="PROSITE" id="PS50010"/>
    </source>
</evidence>
<dbReference type="PROSITE" id="PS50010">
    <property type="entry name" value="DH_2"/>
    <property type="match status" value="1"/>
</dbReference>
<comment type="caution">
    <text evidence="13">The sequence shown here is derived from an EMBL/GenBank/DDBJ whole genome shotgun (WGS) entry which is preliminary data.</text>
</comment>
<dbReference type="SUPFAM" id="SSF50729">
    <property type="entry name" value="PH domain-like"/>
    <property type="match status" value="1"/>
</dbReference>
<dbReference type="Pfam" id="PF09128">
    <property type="entry name" value="RGS-like"/>
    <property type="match status" value="1"/>
</dbReference>
<dbReference type="PANTHER" id="PTHR45872:SF4">
    <property type="entry name" value="RHO GUANINE NUCLEOTIDE EXCHANGE FACTOR 1"/>
    <property type="match status" value="1"/>
</dbReference>
<reference evidence="13 14" key="1">
    <citation type="submission" date="2024-02" db="EMBL/GenBank/DDBJ databases">
        <title>Chromosome-level genome assembly of the Eurasian Minnow (Phoxinus phoxinus).</title>
        <authorList>
            <person name="Oriowo T.O."/>
            <person name="Martin S."/>
            <person name="Stange M."/>
            <person name="Chrysostomakis Y."/>
            <person name="Brown T."/>
            <person name="Winkler S."/>
            <person name="Kukowka S."/>
            <person name="Myers E.W."/>
            <person name="Bohne A."/>
        </authorList>
    </citation>
    <scope>NUCLEOTIDE SEQUENCE [LARGE SCALE GENOMIC DNA]</scope>
    <source>
        <strain evidence="13">ZFMK-TIS-60720</strain>
        <tissue evidence="13">Whole Organism</tissue>
    </source>
</reference>
<dbReference type="SUPFAM" id="SSF48097">
    <property type="entry name" value="Regulator of G-protein signaling, RGS"/>
    <property type="match status" value="1"/>
</dbReference>
<dbReference type="Proteomes" id="UP001364617">
    <property type="component" value="Unassembled WGS sequence"/>
</dbReference>
<dbReference type="SMART" id="SM00233">
    <property type="entry name" value="PH"/>
    <property type="match status" value="1"/>
</dbReference>
<keyword evidence="7 9" id="KW-0175">Coiled coil</keyword>
<dbReference type="FunFam" id="1.20.900.10:FF:000006">
    <property type="entry name" value="Rho guanine nucleotide exchange factor (GEF) 11"/>
    <property type="match status" value="1"/>
</dbReference>
<dbReference type="EMBL" id="JAYKXH010000009">
    <property type="protein sequence ID" value="KAK7157743.1"/>
    <property type="molecule type" value="Genomic_DNA"/>
</dbReference>
<dbReference type="InterPro" id="IPR011993">
    <property type="entry name" value="PH-like_dom_sf"/>
</dbReference>
<dbReference type="GO" id="GO:0005085">
    <property type="term" value="F:guanyl-nucleotide exchange factor activity"/>
    <property type="evidence" value="ECO:0007669"/>
    <property type="project" value="UniProtKB-KW"/>
</dbReference>
<evidence type="ECO:0000256" key="8">
    <source>
        <dbReference type="ARBA" id="ARBA00023136"/>
    </source>
</evidence>
<organism evidence="13 14">
    <name type="scientific">Phoxinus phoxinus</name>
    <name type="common">Eurasian minnow</name>
    <dbReference type="NCBI Taxonomy" id="58324"/>
    <lineage>
        <taxon>Eukaryota</taxon>
        <taxon>Metazoa</taxon>
        <taxon>Chordata</taxon>
        <taxon>Craniata</taxon>
        <taxon>Vertebrata</taxon>
        <taxon>Euteleostomi</taxon>
        <taxon>Actinopterygii</taxon>
        <taxon>Neopterygii</taxon>
        <taxon>Teleostei</taxon>
        <taxon>Ostariophysi</taxon>
        <taxon>Cypriniformes</taxon>
        <taxon>Leuciscidae</taxon>
        <taxon>Phoxininae</taxon>
        <taxon>Phoxinus</taxon>
    </lineage>
</organism>
<keyword evidence="6" id="KW-0344">Guanine-nucleotide releasing factor</keyword>
<dbReference type="Gene3D" id="2.30.29.30">
    <property type="entry name" value="Pleckstrin-homology domain (PH domain)/Phosphotyrosine-binding domain (PTB)"/>
    <property type="match status" value="1"/>
</dbReference>
<feature type="domain" description="PH" evidence="11">
    <location>
        <begin position="646"/>
        <end position="759"/>
    </location>
</feature>
<feature type="coiled-coil region" evidence="9">
    <location>
        <begin position="930"/>
        <end position="967"/>
    </location>
</feature>
<keyword evidence="14" id="KW-1185">Reference proteome</keyword>
<feature type="domain" description="DH" evidence="12">
    <location>
        <begin position="416"/>
        <end position="605"/>
    </location>
</feature>
<evidence type="ECO:0008006" key="15">
    <source>
        <dbReference type="Google" id="ProtNLM"/>
    </source>
</evidence>
<dbReference type="GO" id="GO:0005096">
    <property type="term" value="F:GTPase activator activity"/>
    <property type="evidence" value="ECO:0007669"/>
    <property type="project" value="UniProtKB-KW"/>
</dbReference>
<dbReference type="InterPro" id="IPR001849">
    <property type="entry name" value="PH_domain"/>
</dbReference>
<dbReference type="GO" id="GO:0005737">
    <property type="term" value="C:cytoplasm"/>
    <property type="evidence" value="ECO:0007669"/>
    <property type="project" value="UniProtKB-SubCell"/>
</dbReference>
<dbReference type="InterPro" id="IPR001331">
    <property type="entry name" value="GDS_CDC24_CS"/>
</dbReference>